<dbReference type="EMBL" id="CP157483">
    <property type="protein sequence ID" value="XBO45533.1"/>
    <property type="molecule type" value="Genomic_DNA"/>
</dbReference>
<proteinExistence type="predicted"/>
<name>A0AAU7JZ31_9MICO</name>
<reference evidence="1" key="1">
    <citation type="submission" date="2024-05" db="EMBL/GenBank/DDBJ databases">
        <authorList>
            <person name="Kim S."/>
            <person name="Heo J."/>
            <person name="Choi H."/>
            <person name="Choi Y."/>
            <person name="Kwon S.-W."/>
            <person name="Kim Y."/>
        </authorList>
    </citation>
    <scope>NUCLEOTIDE SEQUENCE</scope>
    <source>
        <strain evidence="1">KACC 23699</strain>
    </source>
</reference>
<sequence length="503" mass="52374">MAHSGSSPSGVVFPEVDGKRSTSALGRAVVADALRPVDPVGAQAAERETNWRQGYLTHFRRMVEAGLLRDGEAAVDIARAGLGSLHERMRCATARGEVSLAEAFTVTPESGPALETATVRGSGERATTLTLPVHGERLSGDALHRQLDRWVAAGTLEPSAADKVRDVMAHPDWLDLSGDKVVVLGAGAEMGPLRALLSWGAEVVGVDLPRPDIWKRVLEVAAGSAGTLHLPVAAGAGSAPGSGAATPSDLAMDAGADLVHGLPSVAHWLTGLDGPLVLGNYVYADGATNVRVAMAVDALSVELLKRRDDVALAFLATPTDVFAVPGAAVDFSTRAYRSPSAAMRVLRPALRTVSGGRLLQRNYAPGSAPGLNDSLVPQQGPNYALAKRLQRWRATVAAREGVTVSLNVAPPTRTRSVVKNRVLASAYAGAHRFGIEVFTPATSNTLMAALLVHDLRSAAAQPTRAPWLAEADGAVHGGLWRTAYDPRSALGLAVVLGLGSARG</sequence>
<dbReference type="AlphaFoldDB" id="A0AAU7JZ31"/>
<dbReference type="RefSeq" id="WP_406833035.1">
    <property type="nucleotide sequence ID" value="NZ_CP157483.1"/>
</dbReference>
<organism evidence="1">
    <name type="scientific">Pedococcus sp. KACC 23699</name>
    <dbReference type="NCBI Taxonomy" id="3149228"/>
    <lineage>
        <taxon>Bacteria</taxon>
        <taxon>Bacillati</taxon>
        <taxon>Actinomycetota</taxon>
        <taxon>Actinomycetes</taxon>
        <taxon>Micrococcales</taxon>
        <taxon>Intrasporangiaceae</taxon>
        <taxon>Pedococcus</taxon>
    </lineage>
</organism>
<protein>
    <recommendedName>
        <fullName evidence="2">Class I SAM-dependent methyltransferase</fullName>
    </recommendedName>
</protein>
<accession>A0AAU7JZ31</accession>
<gene>
    <name evidence="1" type="ORF">ABEG17_09440</name>
</gene>
<evidence type="ECO:0008006" key="2">
    <source>
        <dbReference type="Google" id="ProtNLM"/>
    </source>
</evidence>
<evidence type="ECO:0000313" key="1">
    <source>
        <dbReference type="EMBL" id="XBO45533.1"/>
    </source>
</evidence>